<protein>
    <submittedName>
        <fullName evidence="2">Helicase-associated domain-containing protein</fullName>
    </submittedName>
</protein>
<dbReference type="RefSeq" id="WP_167034828.1">
    <property type="nucleotide sequence ID" value="NZ_BAAANA010000002.1"/>
</dbReference>
<dbReference type="InterPro" id="IPR032830">
    <property type="entry name" value="XPB/Ssl2_N"/>
</dbReference>
<proteinExistence type="predicted"/>
<evidence type="ECO:0000313" key="2">
    <source>
        <dbReference type="EMBL" id="NNH03020.1"/>
    </source>
</evidence>
<evidence type="ECO:0000313" key="3">
    <source>
        <dbReference type="Proteomes" id="UP000543598"/>
    </source>
</evidence>
<organism evidence="2 3">
    <name type="scientific">Microbacterium ulmi</name>
    <dbReference type="NCBI Taxonomy" id="179095"/>
    <lineage>
        <taxon>Bacteria</taxon>
        <taxon>Bacillati</taxon>
        <taxon>Actinomycetota</taxon>
        <taxon>Actinomycetes</taxon>
        <taxon>Micrococcales</taxon>
        <taxon>Microbacteriaceae</taxon>
        <taxon>Microbacterium</taxon>
    </lineage>
</organism>
<dbReference type="Pfam" id="PF13625">
    <property type="entry name" value="Helicase_C_3"/>
    <property type="match status" value="1"/>
</dbReference>
<name>A0A7Y2LYC8_9MICO</name>
<dbReference type="EMBL" id="JABEMB010000003">
    <property type="protein sequence ID" value="NNH03020.1"/>
    <property type="molecule type" value="Genomic_DNA"/>
</dbReference>
<keyword evidence="2" id="KW-0347">Helicase</keyword>
<dbReference type="Proteomes" id="UP000543598">
    <property type="component" value="Unassembled WGS sequence"/>
</dbReference>
<keyword evidence="3" id="KW-1185">Reference proteome</keyword>
<dbReference type="AlphaFoldDB" id="A0A7Y2LYC8"/>
<keyword evidence="2" id="KW-0547">Nucleotide-binding</keyword>
<accession>A0A7Y2LYC8</accession>
<gene>
    <name evidence="2" type="ORF">HLA99_03995</name>
</gene>
<keyword evidence="2" id="KW-0067">ATP-binding</keyword>
<comment type="caution">
    <text evidence="2">The sequence shown here is derived from an EMBL/GenBank/DDBJ whole genome shotgun (WGS) entry which is preliminary data.</text>
</comment>
<dbReference type="GO" id="GO:0004386">
    <property type="term" value="F:helicase activity"/>
    <property type="evidence" value="ECO:0007669"/>
    <property type="project" value="UniProtKB-KW"/>
</dbReference>
<evidence type="ECO:0000259" key="1">
    <source>
        <dbReference type="Pfam" id="PF13625"/>
    </source>
</evidence>
<keyword evidence="2" id="KW-0378">Hydrolase</keyword>
<reference evidence="2 3" key="1">
    <citation type="submission" date="2020-05" db="EMBL/GenBank/DDBJ databases">
        <title>MicrobeNet Type strains.</title>
        <authorList>
            <person name="Nicholson A.C."/>
        </authorList>
    </citation>
    <scope>NUCLEOTIDE SEQUENCE [LARGE SCALE GENOMIC DNA]</scope>
    <source>
        <strain evidence="2 3">JCM 14282</strain>
    </source>
</reference>
<feature type="domain" description="Helicase XPB/Ssl2 N-terminal" evidence="1">
    <location>
        <begin position="316"/>
        <end position="435"/>
    </location>
</feature>
<sequence length="576" mass="60904">MADASDERTLATWVAGRSAGALGALFAARGVSPSAAWRDPFDAAEGLLEAASIDRALIRMPRPVLAALASAVDESADADAPERGTLRDLALVDEDGAAYRAVAARVGALRALHPDAFVRDAAALPLPPADPREEATAAEHAFSSSASLADILLSMLHAPLGRTSTGTVSATDRRRLVEAGSVADGEELDDLLAAAHDARLIRSAEREWLVTRRGSRWLGASTAARWEKIAGGFVAALPRALRTASGGFLPLGLWAGAFPLDPDWPAQAARLARVAEAWGLVTATSETPWGAALRETGEVDSERLSAHLPPEIDRIYLQADLSAIAPGPLAPALDLRLRGIAVRESRAQASTYRFTADSVAAGMTEGETAESIRAFLTELSLTGIPQPLAYLIESTAARHGLVRVKAEDDRTRVESANAGVLAAIEVDQSLRSLGLVADRGTLVSKVGRDAVYWSLADARYPVVAVDASGASEPLRRHRVAPKAPADDPTAPYASLVARVQAAYGEDTDAAWRERELDQAVRNRSVVAVMVKLPDGTTREFVLEATGLGGGRLRGRDRRADIERTLPVSSIESVRPA</sequence>